<evidence type="ECO:0000256" key="2">
    <source>
        <dbReference type="ARBA" id="ARBA00023172"/>
    </source>
</evidence>
<dbReference type="InterPro" id="IPR012340">
    <property type="entry name" value="NA-bd_OB-fold"/>
</dbReference>
<comment type="similarity">
    <text evidence="4">Belongs to the RecO family.</text>
</comment>
<evidence type="ECO:0000256" key="4">
    <source>
        <dbReference type="HAMAP-Rule" id="MF_00201"/>
    </source>
</evidence>
<dbReference type="RefSeq" id="WP_073581814.1">
    <property type="nucleotide sequence ID" value="NZ_CBCSEA010000002.1"/>
</dbReference>
<dbReference type="PANTHER" id="PTHR33991:SF1">
    <property type="entry name" value="DNA REPAIR PROTEIN RECO"/>
    <property type="match status" value="1"/>
</dbReference>
<dbReference type="Pfam" id="PF02565">
    <property type="entry name" value="RecO_C"/>
    <property type="match status" value="1"/>
</dbReference>
<dbReference type="STRING" id="416016.SAMN05443547_0912"/>
<dbReference type="InterPro" id="IPR037278">
    <property type="entry name" value="ARFGAP/RecO"/>
</dbReference>
<dbReference type="PANTHER" id="PTHR33991">
    <property type="entry name" value="DNA REPAIR PROTEIN RECO"/>
    <property type="match status" value="1"/>
</dbReference>
<proteinExistence type="inferred from homology"/>
<keyword evidence="7" id="KW-1185">Reference proteome</keyword>
<dbReference type="NCBIfam" id="TIGR00613">
    <property type="entry name" value="reco"/>
    <property type="match status" value="1"/>
</dbReference>
<dbReference type="GO" id="GO:0043590">
    <property type="term" value="C:bacterial nucleoid"/>
    <property type="evidence" value="ECO:0007669"/>
    <property type="project" value="TreeGrafter"/>
</dbReference>
<accession>A0A1M7ZUN6</accession>
<dbReference type="GO" id="GO:0006310">
    <property type="term" value="P:DNA recombination"/>
    <property type="evidence" value="ECO:0007669"/>
    <property type="project" value="UniProtKB-UniRule"/>
</dbReference>
<evidence type="ECO:0000313" key="6">
    <source>
        <dbReference type="EMBL" id="SHO72578.1"/>
    </source>
</evidence>
<keyword evidence="2 4" id="KW-0233">DNA recombination</keyword>
<evidence type="ECO:0000256" key="1">
    <source>
        <dbReference type="ARBA" id="ARBA00022763"/>
    </source>
</evidence>
<dbReference type="HAMAP" id="MF_00201">
    <property type="entry name" value="RecO"/>
    <property type="match status" value="1"/>
</dbReference>
<keyword evidence="3 4" id="KW-0234">DNA repair</keyword>
<dbReference type="Pfam" id="PF11967">
    <property type="entry name" value="RecO_N"/>
    <property type="match status" value="1"/>
</dbReference>
<evidence type="ECO:0000313" key="7">
    <source>
        <dbReference type="Proteomes" id="UP000184611"/>
    </source>
</evidence>
<dbReference type="SUPFAM" id="SSF50249">
    <property type="entry name" value="Nucleic acid-binding proteins"/>
    <property type="match status" value="1"/>
</dbReference>
<sequence length="237" mass="27631">MLVKTKAIVISALKYQEKSLIVKCFTQSDGLKSYFVPSVYSNKKANQKIAYFQPLTIIEIEANHKSKGTLEHFKEIKLAHSFHSIHTDVVKSTIIIFLSEILHHSIHEEEKNENLFSFLETALLWLDTHEEATNFHLILLMEMTKFLGFYPDVSEMDFDFFDVKEGFFTPFQSVNTLSAHETQLFKRLIELKFDSNQKTFAGIERQILLKILLDFYSLHLEGFKKPKSLEVLREVFS</sequence>
<dbReference type="SUPFAM" id="SSF57863">
    <property type="entry name" value="ArfGap/RecO-like zinc finger"/>
    <property type="match status" value="1"/>
</dbReference>
<protein>
    <recommendedName>
        <fullName evidence="4">DNA repair protein RecO</fullName>
    </recommendedName>
    <alternativeName>
        <fullName evidence="4">Recombination protein O</fullName>
    </alternativeName>
</protein>
<dbReference type="AlphaFoldDB" id="A0A1M7ZUN6"/>
<dbReference type="InterPro" id="IPR003717">
    <property type="entry name" value="RecO"/>
</dbReference>
<feature type="domain" description="DNA replication/recombination mediator RecO N-terminal" evidence="5">
    <location>
        <begin position="1"/>
        <end position="82"/>
    </location>
</feature>
<dbReference type="EMBL" id="FRYK01000001">
    <property type="protein sequence ID" value="SHO72578.1"/>
    <property type="molecule type" value="Genomic_DNA"/>
</dbReference>
<reference evidence="7" key="1">
    <citation type="submission" date="2016-12" db="EMBL/GenBank/DDBJ databases">
        <authorList>
            <person name="Varghese N."/>
            <person name="Submissions S."/>
        </authorList>
    </citation>
    <scope>NUCLEOTIDE SEQUENCE [LARGE SCALE GENOMIC DNA]</scope>
    <source>
        <strain evidence="7">DSM 18830</strain>
    </source>
</reference>
<dbReference type="Gene3D" id="2.40.50.140">
    <property type="entry name" value="Nucleic acid-binding proteins"/>
    <property type="match status" value="1"/>
</dbReference>
<dbReference type="OrthoDB" id="9789152at2"/>
<dbReference type="InterPro" id="IPR022572">
    <property type="entry name" value="DNA_rep/recomb_RecO_N"/>
</dbReference>
<comment type="function">
    <text evidence="4">Involved in DNA repair and RecF pathway recombination.</text>
</comment>
<evidence type="ECO:0000259" key="5">
    <source>
        <dbReference type="Pfam" id="PF11967"/>
    </source>
</evidence>
<dbReference type="Proteomes" id="UP000184611">
    <property type="component" value="Unassembled WGS sequence"/>
</dbReference>
<evidence type="ECO:0000256" key="3">
    <source>
        <dbReference type="ARBA" id="ARBA00023204"/>
    </source>
</evidence>
<name>A0A1M7ZUN6_9FLAO</name>
<organism evidence="6 7">
    <name type="scientific">Flavobacterium cucumis</name>
    <dbReference type="NCBI Taxonomy" id="416016"/>
    <lineage>
        <taxon>Bacteria</taxon>
        <taxon>Pseudomonadati</taxon>
        <taxon>Bacteroidota</taxon>
        <taxon>Flavobacteriia</taxon>
        <taxon>Flavobacteriales</taxon>
        <taxon>Flavobacteriaceae</taxon>
        <taxon>Flavobacterium</taxon>
    </lineage>
</organism>
<gene>
    <name evidence="4" type="primary">recO</name>
    <name evidence="6" type="ORF">SAMN05443547_0912</name>
</gene>
<keyword evidence="1 4" id="KW-0227">DNA damage</keyword>
<dbReference type="GO" id="GO:0006302">
    <property type="term" value="P:double-strand break repair"/>
    <property type="evidence" value="ECO:0007669"/>
    <property type="project" value="TreeGrafter"/>
</dbReference>